<keyword evidence="2" id="KW-1185">Reference proteome</keyword>
<comment type="caution">
    <text evidence="1">The sequence shown here is derived from an EMBL/GenBank/DDBJ whole genome shotgun (WGS) entry which is preliminary data.</text>
</comment>
<gene>
    <name evidence="1" type="ORF">Tdes44962_MAKER03916</name>
</gene>
<evidence type="ECO:0000313" key="2">
    <source>
        <dbReference type="Proteomes" id="UP001138500"/>
    </source>
</evidence>
<name>A0A9W7SNM9_9PEZI</name>
<dbReference type="PANTHER" id="PTHR37449">
    <property type="match status" value="1"/>
</dbReference>
<reference evidence="1 2" key="1">
    <citation type="journal article" date="2018" name="IMA Fungus">
        <title>IMA Genome-F 10: Nine draft genome sequences of Claviceps purpurea s.lat., including C. arundinis, C. humidiphila, and C. cf. spartinae, pseudomolecules for the pitch canker pathogen Fusarium circinatum, draft genome of Davidsoniella eucalypti, Grosmannia galeiformis, Quambalaria eucalypti, and Teratosphaeria destructans.</title>
        <authorList>
            <person name="Wingfield B.D."/>
            <person name="Liu M."/>
            <person name="Nguyen H.D."/>
            <person name="Lane F.A."/>
            <person name="Morgan S.W."/>
            <person name="De Vos L."/>
            <person name="Wilken P.M."/>
            <person name="Duong T.A."/>
            <person name="Aylward J."/>
            <person name="Coetzee M.P."/>
            <person name="Dadej K."/>
            <person name="De Beer Z.W."/>
            <person name="Findlay W."/>
            <person name="Havenga M."/>
            <person name="Kolarik M."/>
            <person name="Menzies J.G."/>
            <person name="Naidoo K."/>
            <person name="Pochopski O."/>
            <person name="Shoukouhi P."/>
            <person name="Santana Q.C."/>
            <person name="Seifert K.A."/>
            <person name="Soal N."/>
            <person name="Steenkamp E.T."/>
            <person name="Tatham C.T."/>
            <person name="van der Nest M.A."/>
            <person name="Wingfield M.J."/>
        </authorList>
    </citation>
    <scope>NUCLEOTIDE SEQUENCE [LARGE SCALE GENOMIC DNA]</scope>
    <source>
        <strain evidence="1">CMW44962</strain>
    </source>
</reference>
<dbReference type="EMBL" id="RIBY02002067">
    <property type="protein sequence ID" value="KAH9825842.1"/>
    <property type="molecule type" value="Genomic_DNA"/>
</dbReference>
<dbReference type="PANTHER" id="PTHR37449:SF1">
    <property type="entry name" value="OS02G0159950 PROTEIN"/>
    <property type="match status" value="1"/>
</dbReference>
<accession>A0A9W7SNM9</accession>
<sequence length="103" mass="11247">MTLTLDVWSKPSIWFSSSRRMRWTSLSAPVCASKRLVAIASISSMKMMAGLFSRAILKTSLTMRGPSPKYFCTNSEPTTLMKDAVVLFATAFTNIVLPVPGGP</sequence>
<reference evidence="1 2" key="2">
    <citation type="journal article" date="2021" name="Curr. Genet.">
        <title>Genetic response to nitrogen starvation in the aggressive Eucalyptus foliar pathogen Teratosphaeria destructans.</title>
        <authorList>
            <person name="Havenga M."/>
            <person name="Wingfield B.D."/>
            <person name="Wingfield M.J."/>
            <person name="Dreyer L.L."/>
            <person name="Roets F."/>
            <person name="Aylward J."/>
        </authorList>
    </citation>
    <scope>NUCLEOTIDE SEQUENCE [LARGE SCALE GENOMIC DNA]</scope>
    <source>
        <strain evidence="1">CMW44962</strain>
    </source>
</reference>
<evidence type="ECO:0000313" key="1">
    <source>
        <dbReference type="EMBL" id="KAH9825842.1"/>
    </source>
</evidence>
<dbReference type="Proteomes" id="UP001138500">
    <property type="component" value="Unassembled WGS sequence"/>
</dbReference>
<dbReference type="OrthoDB" id="4092442at2759"/>
<organism evidence="1 2">
    <name type="scientific">Teratosphaeria destructans</name>
    <dbReference type="NCBI Taxonomy" id="418781"/>
    <lineage>
        <taxon>Eukaryota</taxon>
        <taxon>Fungi</taxon>
        <taxon>Dikarya</taxon>
        <taxon>Ascomycota</taxon>
        <taxon>Pezizomycotina</taxon>
        <taxon>Dothideomycetes</taxon>
        <taxon>Dothideomycetidae</taxon>
        <taxon>Mycosphaerellales</taxon>
        <taxon>Teratosphaeriaceae</taxon>
        <taxon>Teratosphaeria</taxon>
    </lineage>
</organism>
<dbReference type="AlphaFoldDB" id="A0A9W7SNM9"/>
<protein>
    <submittedName>
        <fullName evidence="1">Uncharacterized protein</fullName>
    </submittedName>
</protein>
<proteinExistence type="predicted"/>